<dbReference type="OrthoDB" id="9801242at2"/>
<evidence type="ECO:0000313" key="2">
    <source>
        <dbReference type="Proteomes" id="UP000297871"/>
    </source>
</evidence>
<comment type="caution">
    <text evidence="1">The sequence shown here is derived from an EMBL/GenBank/DDBJ whole genome shotgun (WGS) entry which is preliminary data.</text>
</comment>
<name>A0A4R9JCM8_9LEPT</name>
<dbReference type="Proteomes" id="UP000297871">
    <property type="component" value="Unassembled WGS sequence"/>
</dbReference>
<dbReference type="EMBL" id="RQFY01000002">
    <property type="protein sequence ID" value="TGL35934.1"/>
    <property type="molecule type" value="Genomic_DNA"/>
</dbReference>
<keyword evidence="2" id="KW-1185">Reference proteome</keyword>
<organism evidence="1 2">
    <name type="scientific">Leptospira koniambonensis</name>
    <dbReference type="NCBI Taxonomy" id="2484950"/>
    <lineage>
        <taxon>Bacteria</taxon>
        <taxon>Pseudomonadati</taxon>
        <taxon>Spirochaetota</taxon>
        <taxon>Spirochaetia</taxon>
        <taxon>Leptospirales</taxon>
        <taxon>Leptospiraceae</taxon>
        <taxon>Leptospira</taxon>
    </lineage>
</organism>
<gene>
    <name evidence="1" type="ORF">EHQ52_03980</name>
</gene>
<dbReference type="RefSeq" id="WP_135613994.1">
    <property type="nucleotide sequence ID" value="NZ_RQFY01000002.1"/>
</dbReference>
<dbReference type="Gene3D" id="1.10.10.60">
    <property type="entry name" value="Homeodomain-like"/>
    <property type="match status" value="1"/>
</dbReference>
<proteinExistence type="predicted"/>
<reference evidence="1" key="1">
    <citation type="journal article" date="2019" name="PLoS Negl. Trop. Dis.">
        <title>Revisiting the worldwide diversity of Leptospira species in the environment.</title>
        <authorList>
            <person name="Vincent A.T."/>
            <person name="Schiettekatte O."/>
            <person name="Bourhy P."/>
            <person name="Veyrier F.J."/>
            <person name="Picardeau M."/>
        </authorList>
    </citation>
    <scope>NUCLEOTIDE SEQUENCE [LARGE SCALE GENOMIC DNA]</scope>
    <source>
        <strain evidence="1">201800265</strain>
    </source>
</reference>
<evidence type="ECO:0000313" key="1">
    <source>
        <dbReference type="EMBL" id="TGL35934.1"/>
    </source>
</evidence>
<dbReference type="AlphaFoldDB" id="A0A4R9JCM8"/>
<protein>
    <submittedName>
        <fullName evidence="1">Uncharacterized protein</fullName>
    </submittedName>
</protein>
<accession>A0A4R9JCM8</accession>
<sequence>MKNPTKSDKNSKSKYRLAAEKLALGFSAISIANDLGIHRSTIYEWMKEGEFNSLIDKYKKSKSKKVEGPLSDLYRLEKERSQRVLKQYRLINKYIESSHSDLSKRIEELNKGKFKGSAEEAGAIRIAFQFSEGKINTYKFVFENILGGTPSQYVEVARKKEEKERIQKLLQDLQNRFNSRVKSDQFNPIGLSVEFLQSAIPLIHDKDAVEQLTSMWSILSKSMSEHEKLKYHKSQLVTIDQFNQLLKIIEEIMQKKLGDNLDLYDEVVDLFRQRLTEVFPSQVEFANEEDAESA</sequence>